<name>A0A0A9EK17_ARUDO</name>
<reference evidence="1" key="2">
    <citation type="journal article" date="2015" name="Data Brief">
        <title>Shoot transcriptome of the giant reed, Arundo donax.</title>
        <authorList>
            <person name="Barrero R.A."/>
            <person name="Guerrero F.D."/>
            <person name="Moolhuijzen P."/>
            <person name="Goolsby J.A."/>
            <person name="Tidwell J."/>
            <person name="Bellgard S.E."/>
            <person name="Bellgard M.I."/>
        </authorList>
    </citation>
    <scope>NUCLEOTIDE SEQUENCE</scope>
    <source>
        <tissue evidence="1">Shoot tissue taken approximately 20 cm above the soil surface</tissue>
    </source>
</reference>
<proteinExistence type="predicted"/>
<dbReference type="EMBL" id="GBRH01198537">
    <property type="protein sequence ID" value="JAD99358.1"/>
    <property type="molecule type" value="Transcribed_RNA"/>
</dbReference>
<evidence type="ECO:0000313" key="1">
    <source>
        <dbReference type="EMBL" id="JAD99358.1"/>
    </source>
</evidence>
<protein>
    <submittedName>
        <fullName evidence="1">Uncharacterized protein</fullName>
    </submittedName>
</protein>
<accession>A0A0A9EK17</accession>
<organism evidence="1">
    <name type="scientific">Arundo donax</name>
    <name type="common">Giant reed</name>
    <name type="synonym">Donax arundinaceus</name>
    <dbReference type="NCBI Taxonomy" id="35708"/>
    <lineage>
        <taxon>Eukaryota</taxon>
        <taxon>Viridiplantae</taxon>
        <taxon>Streptophyta</taxon>
        <taxon>Embryophyta</taxon>
        <taxon>Tracheophyta</taxon>
        <taxon>Spermatophyta</taxon>
        <taxon>Magnoliopsida</taxon>
        <taxon>Liliopsida</taxon>
        <taxon>Poales</taxon>
        <taxon>Poaceae</taxon>
        <taxon>PACMAD clade</taxon>
        <taxon>Arundinoideae</taxon>
        <taxon>Arundineae</taxon>
        <taxon>Arundo</taxon>
    </lineage>
</organism>
<sequence length="95" mass="11189">MLETLELLFVKEGRVSLLSVTINIFQHPVFLYLHFRRIFQIIVCFAFSWSGNPMGVWINCMTVFQVSHIPLILDNYMMFSRILTCSYCGFKRSQT</sequence>
<reference evidence="1" key="1">
    <citation type="submission" date="2014-09" db="EMBL/GenBank/DDBJ databases">
        <authorList>
            <person name="Magalhaes I.L.F."/>
            <person name="Oliveira U."/>
            <person name="Santos F.R."/>
            <person name="Vidigal T.H.D.A."/>
            <person name="Brescovit A.D."/>
            <person name="Santos A.J."/>
        </authorList>
    </citation>
    <scope>NUCLEOTIDE SEQUENCE</scope>
    <source>
        <tissue evidence="1">Shoot tissue taken approximately 20 cm above the soil surface</tissue>
    </source>
</reference>
<dbReference type="AlphaFoldDB" id="A0A0A9EK17"/>